<proteinExistence type="predicted"/>
<dbReference type="EMBL" id="KK118583">
    <property type="protein sequence ID" value="KFM73347.1"/>
    <property type="molecule type" value="Genomic_DNA"/>
</dbReference>
<sequence length="41" mass="4988">MYTCQTKKRETLNEMSTRYTNFQVLYPVICNFNKNKNIHKS</sequence>
<accession>A0A087U7K8</accession>
<evidence type="ECO:0000313" key="1">
    <source>
        <dbReference type="EMBL" id="KFM73347.1"/>
    </source>
</evidence>
<protein>
    <submittedName>
        <fullName evidence="1">Uncharacterized protein</fullName>
    </submittedName>
</protein>
<name>A0A087U7K8_STEMI</name>
<dbReference type="Proteomes" id="UP000054359">
    <property type="component" value="Unassembled WGS sequence"/>
</dbReference>
<gene>
    <name evidence="1" type="ORF">X975_03230</name>
</gene>
<evidence type="ECO:0000313" key="2">
    <source>
        <dbReference type="Proteomes" id="UP000054359"/>
    </source>
</evidence>
<keyword evidence="2" id="KW-1185">Reference proteome</keyword>
<feature type="non-terminal residue" evidence="1">
    <location>
        <position position="41"/>
    </location>
</feature>
<reference evidence="1 2" key="1">
    <citation type="submission" date="2013-11" db="EMBL/GenBank/DDBJ databases">
        <title>Genome sequencing of Stegodyphus mimosarum.</title>
        <authorList>
            <person name="Bechsgaard J."/>
        </authorList>
    </citation>
    <scope>NUCLEOTIDE SEQUENCE [LARGE SCALE GENOMIC DNA]</scope>
</reference>
<dbReference type="AlphaFoldDB" id="A0A087U7K8"/>
<organism evidence="1 2">
    <name type="scientific">Stegodyphus mimosarum</name>
    <name type="common">African social velvet spider</name>
    <dbReference type="NCBI Taxonomy" id="407821"/>
    <lineage>
        <taxon>Eukaryota</taxon>
        <taxon>Metazoa</taxon>
        <taxon>Ecdysozoa</taxon>
        <taxon>Arthropoda</taxon>
        <taxon>Chelicerata</taxon>
        <taxon>Arachnida</taxon>
        <taxon>Araneae</taxon>
        <taxon>Araneomorphae</taxon>
        <taxon>Entelegynae</taxon>
        <taxon>Eresoidea</taxon>
        <taxon>Eresidae</taxon>
        <taxon>Stegodyphus</taxon>
    </lineage>
</organism>